<keyword evidence="1" id="KW-0235">DNA replication</keyword>
<dbReference type="InterPro" id="IPR052448">
    <property type="entry name" value="DnaJ_C16_autophagy_reg"/>
</dbReference>
<organism evidence="4 5">
    <name type="scientific">Clostridium thermobutyricum DSM 4928</name>
    <dbReference type="NCBI Taxonomy" id="1121339"/>
    <lineage>
        <taxon>Bacteria</taxon>
        <taxon>Bacillati</taxon>
        <taxon>Bacillota</taxon>
        <taxon>Clostridia</taxon>
        <taxon>Eubacteriales</taxon>
        <taxon>Clostridiaceae</taxon>
        <taxon>Clostridium</taxon>
    </lineage>
</organism>
<comment type="caution">
    <text evidence="4">The sequence shown here is derived from an EMBL/GenBank/DDBJ whole genome shotgun (WGS) entry which is preliminary data.</text>
</comment>
<dbReference type="CDD" id="cd06257">
    <property type="entry name" value="DnaJ"/>
    <property type="match status" value="1"/>
</dbReference>
<dbReference type="PRINTS" id="PR00625">
    <property type="entry name" value="JDOMAIN"/>
</dbReference>
<evidence type="ECO:0000313" key="4">
    <source>
        <dbReference type="EMBL" id="OPX50391.1"/>
    </source>
</evidence>
<dbReference type="GO" id="GO:0006260">
    <property type="term" value="P:DNA replication"/>
    <property type="evidence" value="ECO:0007669"/>
    <property type="project" value="UniProtKB-KW"/>
</dbReference>
<proteinExistence type="predicted"/>
<feature type="transmembrane region" description="Helical" evidence="2">
    <location>
        <begin position="420"/>
        <end position="439"/>
    </location>
</feature>
<dbReference type="Gene3D" id="1.10.287.110">
    <property type="entry name" value="DnaJ domain"/>
    <property type="match status" value="1"/>
</dbReference>
<dbReference type="PROSITE" id="PS00636">
    <property type="entry name" value="DNAJ_1"/>
    <property type="match status" value="1"/>
</dbReference>
<protein>
    <submittedName>
        <fullName evidence="4">Chaperone protein DnaJ</fullName>
    </submittedName>
</protein>
<dbReference type="Proteomes" id="UP000191448">
    <property type="component" value="Unassembled WGS sequence"/>
</dbReference>
<keyword evidence="2" id="KW-1133">Transmembrane helix</keyword>
<dbReference type="InterPro" id="IPR036869">
    <property type="entry name" value="J_dom_sf"/>
</dbReference>
<evidence type="ECO:0000256" key="2">
    <source>
        <dbReference type="SAM" id="Phobius"/>
    </source>
</evidence>
<dbReference type="SUPFAM" id="SSF46565">
    <property type="entry name" value="Chaperone J-domain"/>
    <property type="match status" value="1"/>
</dbReference>
<keyword evidence="2" id="KW-0472">Membrane</keyword>
<dbReference type="Pfam" id="PF00226">
    <property type="entry name" value="DnaJ"/>
    <property type="match status" value="1"/>
</dbReference>
<dbReference type="PANTHER" id="PTHR44303">
    <property type="entry name" value="DNAJ HOMOLOG SUBFAMILY C MEMBER 16"/>
    <property type="match status" value="1"/>
</dbReference>
<dbReference type="InterPro" id="IPR001623">
    <property type="entry name" value="DnaJ_domain"/>
</dbReference>
<dbReference type="SUPFAM" id="SSF81901">
    <property type="entry name" value="HCP-like"/>
    <property type="match status" value="1"/>
</dbReference>
<dbReference type="PANTHER" id="PTHR44303:SF2">
    <property type="entry name" value="DNAJ HOMOLOG SUBFAMILY C MEMBER 16"/>
    <property type="match status" value="1"/>
</dbReference>
<dbReference type="InterPro" id="IPR018253">
    <property type="entry name" value="DnaJ_domain_CS"/>
</dbReference>
<name>A0A1V4SYT2_9CLOT</name>
<reference evidence="4 5" key="1">
    <citation type="submission" date="2016-02" db="EMBL/GenBank/DDBJ databases">
        <title>Genome sequence of Clostridium thermobutyricum DSM 4928.</title>
        <authorList>
            <person name="Poehlein A."/>
            <person name="Daniel R."/>
        </authorList>
    </citation>
    <scope>NUCLEOTIDE SEQUENCE [LARGE SCALE GENOMIC DNA]</scope>
    <source>
        <strain evidence="4 5">DSM 4928</strain>
    </source>
</reference>
<evidence type="ECO:0000313" key="5">
    <source>
        <dbReference type="Proteomes" id="UP000191448"/>
    </source>
</evidence>
<evidence type="ECO:0000259" key="3">
    <source>
        <dbReference type="PROSITE" id="PS50076"/>
    </source>
</evidence>
<dbReference type="EMBL" id="LTAY01000015">
    <property type="protein sequence ID" value="OPX50391.1"/>
    <property type="molecule type" value="Genomic_DNA"/>
</dbReference>
<accession>A0A1V4SYT2</accession>
<feature type="domain" description="J" evidence="3">
    <location>
        <begin position="4"/>
        <end position="63"/>
    </location>
</feature>
<dbReference type="PROSITE" id="PS50076">
    <property type="entry name" value="DNAJ_2"/>
    <property type="match status" value="1"/>
</dbReference>
<dbReference type="RefSeq" id="WP_080021634.1">
    <property type="nucleotide sequence ID" value="NZ_LTAY01000015.1"/>
</dbReference>
<dbReference type="AlphaFoldDB" id="A0A1V4SYT2"/>
<dbReference type="SMART" id="SM00271">
    <property type="entry name" value="DnaJ"/>
    <property type="match status" value="1"/>
</dbReference>
<dbReference type="Gene3D" id="1.25.40.10">
    <property type="entry name" value="Tetratricopeptide repeat domain"/>
    <property type="match status" value="1"/>
</dbReference>
<dbReference type="OrthoDB" id="129696at2"/>
<evidence type="ECO:0000256" key="1">
    <source>
        <dbReference type="ARBA" id="ARBA00022705"/>
    </source>
</evidence>
<dbReference type="InterPro" id="IPR011990">
    <property type="entry name" value="TPR-like_helical_dom_sf"/>
</dbReference>
<sequence length="440" mass="52098">MGENLYEVLEVSKKASLSEIKKAYAKMLRKYPPEKYSKEFSKVNSAYEILSDKKQRYEYDQFNGYDSNAQVILDEGLRLIKEGELLEGKNRLISFLKLEGDVPSVLHELGKIYAEEENYTKAYNIQKKVFEKSKYLTYSQIEWMLFYLYKLNDEENLKSYLKKGILKFNDVNLYFNILDLYIEDRNYEQVREILFENVIPFLNKRGSVYGFCELSKYLFRIKEIEQGSKYLTQAINFEINPDNNEKLELIKGTIIEILDFENANAIIICLEELISYIRDIKSEISEEDYKDNLGWATITFSLVKEMAIVDRNNFHKTLKKFLLASVKKSIAIDEELKEQIDEELIFYLEKLKEEYNVEKIKFNLEILEKFHKELYSIDAKYLFDKYGGFIPYEGEAKNKKANIHENNKNRRKSKTNGKKLSFFIFICLVIVIIIGLLRFL</sequence>
<gene>
    <name evidence="4" type="primary">dnaJ_1</name>
    <name evidence="4" type="ORF">CLTHE_02480</name>
</gene>
<keyword evidence="2" id="KW-0812">Transmembrane</keyword>